<feature type="transmembrane region" description="Helical" evidence="1">
    <location>
        <begin position="365"/>
        <end position="385"/>
    </location>
</feature>
<dbReference type="Proteomes" id="UP001490365">
    <property type="component" value="Unassembled WGS sequence"/>
</dbReference>
<sequence>MGADAIILEQPLRGRWVKMLGFAIGSLFPQLKDPEAYATWADEVERVFNLIPSIKNLQVRGGRSGYALFDTEDVEDPGSLIYHPIPIHGTVSFTINIPSRVQNRLNPLWSTSIDNKVEEFLVFIELDSDYPYTWVAVSGDDVVKPSGAIVVVREFLCEEIAKLSEKSTLTLTTLGPSPFHADFFVEESGQAEGEVVVPGLRVSLQRGRNSYSKCTFFYDGAEFDSPAHAVEAIRQKVGPEFATFYWLTAEKVVKLLGMDALTAWVDEGVSMYRNRGMVNWLRRVLTSRSLLRNISLQLLKIQMDMTRTQRSNSKKIEELGANRGALLFDSELKGVSSLDYGSDLENLGATLKVLESQHTQTVQRLTAFAVSLLGVMVGAFLTAALRK</sequence>
<evidence type="ECO:0000256" key="1">
    <source>
        <dbReference type="SAM" id="Phobius"/>
    </source>
</evidence>
<name>A0ABV1TX77_9ACTN</name>
<dbReference type="RefSeq" id="WP_351962855.1">
    <property type="nucleotide sequence ID" value="NZ_JBEOZM010000074.1"/>
</dbReference>
<keyword evidence="1" id="KW-0472">Membrane</keyword>
<comment type="caution">
    <text evidence="2">The sequence shown here is derived from an EMBL/GenBank/DDBJ whole genome shotgun (WGS) entry which is preliminary data.</text>
</comment>
<accession>A0ABV1TX77</accession>
<evidence type="ECO:0000313" key="2">
    <source>
        <dbReference type="EMBL" id="MER6274658.1"/>
    </source>
</evidence>
<reference evidence="2 3" key="1">
    <citation type="submission" date="2024-06" db="EMBL/GenBank/DDBJ databases">
        <title>The Natural Products Discovery Center: Release of the First 8490 Sequenced Strains for Exploring Actinobacteria Biosynthetic Diversity.</title>
        <authorList>
            <person name="Kalkreuter E."/>
            <person name="Kautsar S.A."/>
            <person name="Yang D."/>
            <person name="Bader C.D."/>
            <person name="Teijaro C.N."/>
            <person name="Fluegel L."/>
            <person name="Davis C.M."/>
            <person name="Simpson J.R."/>
            <person name="Lauterbach L."/>
            <person name="Steele A.D."/>
            <person name="Gui C."/>
            <person name="Meng S."/>
            <person name="Li G."/>
            <person name="Viehrig K."/>
            <person name="Ye F."/>
            <person name="Su P."/>
            <person name="Kiefer A.F."/>
            <person name="Nichols A."/>
            <person name="Cepeda A.J."/>
            <person name="Yan W."/>
            <person name="Fan B."/>
            <person name="Jiang Y."/>
            <person name="Adhikari A."/>
            <person name="Zheng C.-J."/>
            <person name="Schuster L."/>
            <person name="Cowan T.M."/>
            <person name="Smanski M.J."/>
            <person name="Chevrette M.G."/>
            <person name="De Carvalho L.P.S."/>
            <person name="Shen B."/>
        </authorList>
    </citation>
    <scope>NUCLEOTIDE SEQUENCE [LARGE SCALE GENOMIC DNA]</scope>
    <source>
        <strain evidence="2 3">NPDC001694</strain>
    </source>
</reference>
<keyword evidence="3" id="KW-1185">Reference proteome</keyword>
<gene>
    <name evidence="2" type="ORF">ABT211_46755</name>
</gene>
<keyword evidence="1" id="KW-0812">Transmembrane</keyword>
<proteinExistence type="predicted"/>
<organism evidence="2 3">
    <name type="scientific">Streptomyces sp. 900105755</name>
    <dbReference type="NCBI Taxonomy" id="3154389"/>
    <lineage>
        <taxon>Bacteria</taxon>
        <taxon>Bacillati</taxon>
        <taxon>Actinomycetota</taxon>
        <taxon>Actinomycetes</taxon>
        <taxon>Kitasatosporales</taxon>
        <taxon>Streptomycetaceae</taxon>
        <taxon>Streptomyces</taxon>
    </lineage>
</organism>
<dbReference type="EMBL" id="JBEOZM010000074">
    <property type="protein sequence ID" value="MER6274658.1"/>
    <property type="molecule type" value="Genomic_DNA"/>
</dbReference>
<keyword evidence="1" id="KW-1133">Transmembrane helix</keyword>
<protein>
    <submittedName>
        <fullName evidence="2">Uncharacterized protein</fullName>
    </submittedName>
</protein>
<evidence type="ECO:0000313" key="3">
    <source>
        <dbReference type="Proteomes" id="UP001490365"/>
    </source>
</evidence>